<dbReference type="AlphaFoldDB" id="A0A243SA99"/>
<proteinExistence type="predicted"/>
<organism evidence="1 2">
    <name type="scientific">Streptomyces swartbergensis</name>
    <dbReference type="NCBI Taxonomy" id="487165"/>
    <lineage>
        <taxon>Bacteria</taxon>
        <taxon>Bacillati</taxon>
        <taxon>Actinomycetota</taxon>
        <taxon>Actinomycetes</taxon>
        <taxon>Kitasatosporales</taxon>
        <taxon>Streptomycetaceae</taxon>
        <taxon>Streptomyces</taxon>
    </lineage>
</organism>
<accession>A0A243SA99</accession>
<gene>
    <name evidence="1" type="ORF">CA983_05060</name>
</gene>
<evidence type="ECO:0000313" key="2">
    <source>
        <dbReference type="Proteomes" id="UP000195105"/>
    </source>
</evidence>
<dbReference type="Gene3D" id="3.10.580.10">
    <property type="entry name" value="CBS-domain"/>
    <property type="match status" value="1"/>
</dbReference>
<sequence>MRAHDLAPSPKAAPDCPALEIAELMGHTRSPLGAVADRGAGGPDRLLGVVTAAHLLHQLLQT</sequence>
<name>A0A243SA99_9ACTN</name>
<evidence type="ECO:0000313" key="1">
    <source>
        <dbReference type="EMBL" id="OUD04256.1"/>
    </source>
</evidence>
<dbReference type="RefSeq" id="WP_086599674.1">
    <property type="nucleotide sequence ID" value="NZ_NGFN01000017.1"/>
</dbReference>
<dbReference type="Proteomes" id="UP000195105">
    <property type="component" value="Unassembled WGS sequence"/>
</dbReference>
<comment type="caution">
    <text evidence="1">The sequence shown here is derived from an EMBL/GenBank/DDBJ whole genome shotgun (WGS) entry which is preliminary data.</text>
</comment>
<keyword evidence="2" id="KW-1185">Reference proteome</keyword>
<reference evidence="1 2" key="1">
    <citation type="submission" date="2017-05" db="EMBL/GenBank/DDBJ databases">
        <title>Biotechnological potential of actinobacteria isolated from South African environments.</title>
        <authorList>
            <person name="Le Roes-Hill M."/>
            <person name="Prins A."/>
            <person name="Durrell K.A."/>
        </authorList>
    </citation>
    <scope>NUCLEOTIDE SEQUENCE [LARGE SCALE GENOMIC DNA]</scope>
    <source>
        <strain evidence="1 2">HMC13</strain>
    </source>
</reference>
<evidence type="ECO:0008006" key="3">
    <source>
        <dbReference type="Google" id="ProtNLM"/>
    </source>
</evidence>
<protein>
    <recommendedName>
        <fullName evidence="3">CBS domain-containing protein</fullName>
    </recommendedName>
</protein>
<dbReference type="EMBL" id="NGFN01000017">
    <property type="protein sequence ID" value="OUD04256.1"/>
    <property type="molecule type" value="Genomic_DNA"/>
</dbReference>
<dbReference type="InterPro" id="IPR046342">
    <property type="entry name" value="CBS_dom_sf"/>
</dbReference>